<reference evidence="3" key="1">
    <citation type="journal article" date="2019" name="Int. J. Syst. Evol. Microbiol.">
        <title>The Global Catalogue of Microorganisms (GCM) 10K type strain sequencing project: providing services to taxonomists for standard genome sequencing and annotation.</title>
        <authorList>
            <consortium name="The Broad Institute Genomics Platform"/>
            <consortium name="The Broad Institute Genome Sequencing Center for Infectious Disease"/>
            <person name="Wu L."/>
            <person name="Ma J."/>
        </authorList>
    </citation>
    <scope>NUCLEOTIDE SEQUENCE [LARGE SCALE GENOMIC DNA]</scope>
    <source>
        <strain evidence="3">JCM 14560</strain>
    </source>
</reference>
<comment type="caution">
    <text evidence="2">The sequence shown here is derived from an EMBL/GenBank/DDBJ whole genome shotgun (WGS) entry which is preliminary data.</text>
</comment>
<feature type="region of interest" description="Disordered" evidence="1">
    <location>
        <begin position="6"/>
        <end position="47"/>
    </location>
</feature>
<gene>
    <name evidence="2" type="ORF">GCM10009760_12610</name>
</gene>
<feature type="compositionally biased region" description="Low complexity" evidence="1">
    <location>
        <begin position="34"/>
        <end position="47"/>
    </location>
</feature>
<keyword evidence="3" id="KW-1185">Reference proteome</keyword>
<evidence type="ECO:0000313" key="2">
    <source>
        <dbReference type="EMBL" id="GAA2134837.1"/>
    </source>
</evidence>
<evidence type="ECO:0000256" key="1">
    <source>
        <dbReference type="SAM" id="MobiDB-lite"/>
    </source>
</evidence>
<dbReference type="EMBL" id="BAAANT010000005">
    <property type="protein sequence ID" value="GAA2134837.1"/>
    <property type="molecule type" value="Genomic_DNA"/>
</dbReference>
<proteinExistence type="predicted"/>
<protein>
    <submittedName>
        <fullName evidence="2">Uncharacterized protein</fullName>
    </submittedName>
</protein>
<accession>A0ABP5KTH3</accession>
<organism evidence="2 3">
    <name type="scientific">Kitasatospora kazusensis</name>
    <dbReference type="NCBI Taxonomy" id="407974"/>
    <lineage>
        <taxon>Bacteria</taxon>
        <taxon>Bacillati</taxon>
        <taxon>Actinomycetota</taxon>
        <taxon>Actinomycetes</taxon>
        <taxon>Kitasatosporales</taxon>
        <taxon>Streptomycetaceae</taxon>
        <taxon>Kitasatospora</taxon>
    </lineage>
</organism>
<feature type="compositionally biased region" description="Polar residues" evidence="1">
    <location>
        <begin position="91"/>
        <end position="107"/>
    </location>
</feature>
<name>A0ABP5KTH3_9ACTN</name>
<evidence type="ECO:0000313" key="3">
    <source>
        <dbReference type="Proteomes" id="UP001422759"/>
    </source>
</evidence>
<feature type="compositionally biased region" description="Basic and acidic residues" evidence="1">
    <location>
        <begin position="11"/>
        <end position="22"/>
    </location>
</feature>
<sequence>MCLYAYGHGGEQPERQPQDVHHAVAHRPGLRSLPPIIGRPARGAGRAAPECHPFGSLGGCGGVRSGLARFPAQGGARQAWVPPSMRISVPVTNAPSSEASIATTPATASGPAKP</sequence>
<feature type="region of interest" description="Disordered" evidence="1">
    <location>
        <begin position="91"/>
        <end position="114"/>
    </location>
</feature>
<dbReference type="Proteomes" id="UP001422759">
    <property type="component" value="Unassembled WGS sequence"/>
</dbReference>